<gene>
    <name evidence="10" type="ORF">IscW_ISCW023751</name>
</gene>
<dbReference type="SMART" id="SM00355">
    <property type="entry name" value="ZnF_C2H2"/>
    <property type="match status" value="2"/>
</dbReference>
<dbReference type="VEuPathDB" id="VectorBase:ISCI023751"/>
<reference evidence="10 12" key="1">
    <citation type="submission" date="2008-03" db="EMBL/GenBank/DDBJ databases">
        <title>Annotation of Ixodes scapularis.</title>
        <authorList>
            <consortium name="Ixodes scapularis Genome Project Consortium"/>
            <person name="Caler E."/>
            <person name="Hannick L.I."/>
            <person name="Bidwell S."/>
            <person name="Joardar V."/>
            <person name="Thiagarajan M."/>
            <person name="Amedeo P."/>
            <person name="Galinsky K.J."/>
            <person name="Schobel S."/>
            <person name="Inman J."/>
            <person name="Hostetler J."/>
            <person name="Miller J."/>
            <person name="Hammond M."/>
            <person name="Megy K."/>
            <person name="Lawson D."/>
            <person name="Kodira C."/>
            <person name="Sutton G."/>
            <person name="Meyer J."/>
            <person name="Hill C.A."/>
            <person name="Birren B."/>
            <person name="Nene V."/>
            <person name="Collins F."/>
            <person name="Alarcon-Chaidez F."/>
            <person name="Wikel S."/>
            <person name="Strausberg R."/>
        </authorList>
    </citation>
    <scope>NUCLEOTIDE SEQUENCE [LARGE SCALE GENOMIC DNA]</scope>
    <source>
        <strain evidence="12">Wikel</strain>
        <strain evidence="10">Wikel colony</strain>
    </source>
</reference>
<dbReference type="GO" id="GO:0000978">
    <property type="term" value="F:RNA polymerase II cis-regulatory region sequence-specific DNA binding"/>
    <property type="evidence" value="ECO:0000318"/>
    <property type="project" value="GO_Central"/>
</dbReference>
<dbReference type="VEuPathDB" id="VectorBase:ISCP_030609"/>
<feature type="domain" description="C2H2-type" evidence="9">
    <location>
        <begin position="165"/>
        <end position="192"/>
    </location>
</feature>
<dbReference type="InterPro" id="IPR036236">
    <property type="entry name" value="Znf_C2H2_sf"/>
</dbReference>
<proteinExistence type="predicted"/>
<evidence type="ECO:0000256" key="8">
    <source>
        <dbReference type="SAM" id="MobiDB-lite"/>
    </source>
</evidence>
<dbReference type="EMBL" id="ABJB010266994">
    <property type="status" value="NOT_ANNOTATED_CDS"/>
    <property type="molecule type" value="Genomic_DNA"/>
</dbReference>
<dbReference type="GO" id="GO:0003700">
    <property type="term" value="F:DNA-binding transcription factor activity"/>
    <property type="evidence" value="ECO:0000318"/>
    <property type="project" value="GO_Central"/>
</dbReference>
<keyword evidence="6" id="KW-0539">Nucleus</keyword>
<keyword evidence="5" id="KW-0862">Zinc</keyword>
<dbReference type="SUPFAM" id="SSF57667">
    <property type="entry name" value="beta-beta-alpha zinc fingers"/>
    <property type="match status" value="2"/>
</dbReference>
<dbReference type="PaxDb" id="6945-B7QHW9"/>
<dbReference type="OrthoDB" id="5305647at2759"/>
<evidence type="ECO:0000313" key="12">
    <source>
        <dbReference type="Proteomes" id="UP000001555"/>
    </source>
</evidence>
<keyword evidence="2" id="KW-0479">Metal-binding</keyword>
<feature type="domain" description="C2H2-type" evidence="9">
    <location>
        <begin position="137"/>
        <end position="164"/>
    </location>
</feature>
<evidence type="ECO:0000256" key="2">
    <source>
        <dbReference type="ARBA" id="ARBA00022723"/>
    </source>
</evidence>
<protein>
    <submittedName>
        <fullName evidence="10 11">Zinc finger protein, putative</fullName>
    </submittedName>
</protein>
<dbReference type="AlphaFoldDB" id="B7QHW9"/>
<dbReference type="PROSITE" id="PS00028">
    <property type="entry name" value="ZINC_FINGER_C2H2_1"/>
    <property type="match status" value="2"/>
</dbReference>
<feature type="region of interest" description="Disordered" evidence="8">
    <location>
        <begin position="64"/>
        <end position="108"/>
    </location>
</feature>
<dbReference type="PANTHER" id="PTHR24394:SF44">
    <property type="entry name" value="ZINC FINGER PROTEIN 271-LIKE"/>
    <property type="match status" value="1"/>
</dbReference>
<dbReference type="PROSITE" id="PS50157">
    <property type="entry name" value="ZINC_FINGER_C2H2_2"/>
    <property type="match status" value="2"/>
</dbReference>
<dbReference type="Gene3D" id="3.30.160.60">
    <property type="entry name" value="Classic Zinc Finger"/>
    <property type="match status" value="2"/>
</dbReference>
<evidence type="ECO:0000256" key="7">
    <source>
        <dbReference type="PROSITE-ProRule" id="PRU00042"/>
    </source>
</evidence>
<keyword evidence="4 7" id="KW-0863">Zinc-finger</keyword>
<dbReference type="VEuPathDB" id="VectorBase:ISCW023751"/>
<dbReference type="PANTHER" id="PTHR24394">
    <property type="entry name" value="ZINC FINGER PROTEIN"/>
    <property type="match status" value="1"/>
</dbReference>
<dbReference type="STRING" id="6945.B7QHW9"/>
<dbReference type="EnsemblMetazoa" id="ISCW023751-RA">
    <property type="protein sequence ID" value="ISCW023751-PA"/>
    <property type="gene ID" value="ISCW023751"/>
</dbReference>
<dbReference type="EMBL" id="DS942037">
    <property type="protein sequence ID" value="EEC18441.1"/>
    <property type="molecule type" value="Genomic_DNA"/>
</dbReference>
<dbReference type="GO" id="GO:0006357">
    <property type="term" value="P:regulation of transcription by RNA polymerase II"/>
    <property type="evidence" value="ECO:0000318"/>
    <property type="project" value="GO_Central"/>
</dbReference>
<keyword evidence="12" id="KW-1185">Reference proteome</keyword>
<sequence>MAVRKLYQLWLGEEFADTASYEEWLSTYCEPRGSVLRFQKAGPDRQTWKKHHQGWTETAIAGEAASFDPQHKSDPCSQKDGSDVPQHRSNQWDRSDVPEHTLDQQQANRQGCGLPLSSIATQHVSTHARTYVQGKPFSCPICQKTFAYKGSLHVHQRVHTGERPFKCGTCGSAFRHSSNLKEHKRIHTGERPYRCELRFGMSCRAAESAAKAKKLALEAGTPKLLPIVITSLPGNE</sequence>
<dbReference type="InterPro" id="IPR013087">
    <property type="entry name" value="Znf_C2H2_type"/>
</dbReference>
<dbReference type="HOGENOM" id="CLU_1176585_0_0_1"/>
<dbReference type="InParanoid" id="B7QHW9"/>
<accession>B7QHW9</accession>
<comment type="subcellular location">
    <subcellularLocation>
        <location evidence="1">Nucleus</location>
    </subcellularLocation>
</comment>
<dbReference type="Proteomes" id="UP000001555">
    <property type="component" value="Unassembled WGS sequence"/>
</dbReference>
<dbReference type="FunFam" id="3.30.160.60:FF:002398">
    <property type="entry name" value="Zinc finger and SCAN domain-containing protein 2"/>
    <property type="match status" value="1"/>
</dbReference>
<organism>
    <name type="scientific">Ixodes scapularis</name>
    <name type="common">Black-legged tick</name>
    <name type="synonym">Deer tick</name>
    <dbReference type="NCBI Taxonomy" id="6945"/>
    <lineage>
        <taxon>Eukaryota</taxon>
        <taxon>Metazoa</taxon>
        <taxon>Ecdysozoa</taxon>
        <taxon>Arthropoda</taxon>
        <taxon>Chelicerata</taxon>
        <taxon>Arachnida</taxon>
        <taxon>Acari</taxon>
        <taxon>Parasitiformes</taxon>
        <taxon>Ixodida</taxon>
        <taxon>Ixodoidea</taxon>
        <taxon>Ixodidae</taxon>
        <taxon>Ixodinae</taxon>
        <taxon>Ixodes</taxon>
    </lineage>
</organism>
<evidence type="ECO:0000256" key="5">
    <source>
        <dbReference type="ARBA" id="ARBA00022833"/>
    </source>
</evidence>
<evidence type="ECO:0000259" key="9">
    <source>
        <dbReference type="PROSITE" id="PS50157"/>
    </source>
</evidence>
<evidence type="ECO:0000256" key="6">
    <source>
        <dbReference type="ARBA" id="ARBA00023242"/>
    </source>
</evidence>
<name>B7QHW9_IXOSC</name>
<dbReference type="FunFam" id="3.30.160.60:FF:002343">
    <property type="entry name" value="Zinc finger protein 33A"/>
    <property type="match status" value="1"/>
</dbReference>
<feature type="compositionally biased region" description="Basic and acidic residues" evidence="8">
    <location>
        <begin position="80"/>
        <end position="102"/>
    </location>
</feature>
<keyword evidence="3" id="KW-0677">Repeat</keyword>
<evidence type="ECO:0000256" key="1">
    <source>
        <dbReference type="ARBA" id="ARBA00004123"/>
    </source>
</evidence>
<dbReference type="Pfam" id="PF00096">
    <property type="entry name" value="zf-C2H2"/>
    <property type="match status" value="2"/>
</dbReference>
<evidence type="ECO:0000313" key="10">
    <source>
        <dbReference type="EMBL" id="EEC18441.1"/>
    </source>
</evidence>
<evidence type="ECO:0000313" key="11">
    <source>
        <dbReference type="EnsemblMetazoa" id="ISCW023751-PA"/>
    </source>
</evidence>
<dbReference type="GO" id="GO:0005634">
    <property type="term" value="C:nucleus"/>
    <property type="evidence" value="ECO:0007669"/>
    <property type="project" value="UniProtKB-SubCell"/>
</dbReference>
<evidence type="ECO:0000256" key="3">
    <source>
        <dbReference type="ARBA" id="ARBA00022737"/>
    </source>
</evidence>
<dbReference type="GO" id="GO:0008270">
    <property type="term" value="F:zinc ion binding"/>
    <property type="evidence" value="ECO:0007669"/>
    <property type="project" value="UniProtKB-KW"/>
</dbReference>
<evidence type="ECO:0000256" key="4">
    <source>
        <dbReference type="ARBA" id="ARBA00022771"/>
    </source>
</evidence>
<reference evidence="11" key="2">
    <citation type="submission" date="2020-05" db="UniProtKB">
        <authorList>
            <consortium name="EnsemblMetazoa"/>
        </authorList>
    </citation>
    <scope>IDENTIFICATION</scope>
    <source>
        <strain evidence="11">wikel</strain>
    </source>
</reference>